<dbReference type="Proteomes" id="UP001334732">
    <property type="component" value="Chromosome"/>
</dbReference>
<dbReference type="EMBL" id="CP141769">
    <property type="protein sequence ID" value="WRS40301.1"/>
    <property type="molecule type" value="Genomic_DNA"/>
</dbReference>
<organism evidence="1 2">
    <name type="scientific">Thiobacillus sedimenti</name>
    <dbReference type="NCBI Taxonomy" id="3110231"/>
    <lineage>
        <taxon>Bacteria</taxon>
        <taxon>Pseudomonadati</taxon>
        <taxon>Pseudomonadota</taxon>
        <taxon>Betaproteobacteria</taxon>
        <taxon>Nitrosomonadales</taxon>
        <taxon>Thiobacillaceae</taxon>
        <taxon>Thiobacillus</taxon>
    </lineage>
</organism>
<protein>
    <submittedName>
        <fullName evidence="1">Uncharacterized protein</fullName>
    </submittedName>
</protein>
<accession>A0ABZ1CN71</accession>
<keyword evidence="2" id="KW-1185">Reference proteome</keyword>
<name>A0ABZ1CN71_9PROT</name>
<sequence length="129" mass="14704">MTPRIIILCKNLYKDLAPEHLLASQLAQPLSVRKQAIQRSIQHLFSSIIGFYFLDEADKMSLIQLALPDREHSPAERPQLTPVPLIPASIRVQLLLPEFNIAGWYDRILTSRVAMPKTPMYENNGPIFL</sequence>
<proteinExistence type="predicted"/>
<evidence type="ECO:0000313" key="2">
    <source>
        <dbReference type="Proteomes" id="UP001334732"/>
    </source>
</evidence>
<gene>
    <name evidence="1" type="ORF">VA613_05375</name>
</gene>
<evidence type="ECO:0000313" key="1">
    <source>
        <dbReference type="EMBL" id="WRS40301.1"/>
    </source>
</evidence>
<reference evidence="1 2" key="1">
    <citation type="submission" date="2023-12" db="EMBL/GenBank/DDBJ databases">
        <title>Thiobacillus sedimentum sp. nov., a chemolithoautotrophic sulfur-oxidizing bacterium isolated from freshwater sediment.</title>
        <authorList>
            <person name="Luo J."/>
            <person name="Dai C."/>
        </authorList>
    </citation>
    <scope>NUCLEOTIDE SEQUENCE [LARGE SCALE GENOMIC DNA]</scope>
    <source>
        <strain evidence="1 2">SCUT-2</strain>
    </source>
</reference>